<organism evidence="1">
    <name type="scientific">hydrothermal vent metagenome</name>
    <dbReference type="NCBI Taxonomy" id="652676"/>
    <lineage>
        <taxon>unclassified sequences</taxon>
        <taxon>metagenomes</taxon>
        <taxon>ecological metagenomes</taxon>
    </lineage>
</organism>
<dbReference type="AlphaFoldDB" id="A0A3B0TBE3"/>
<dbReference type="InterPro" id="IPR038530">
    <property type="entry name" value="NiFe-hyd_HybE_sf"/>
</dbReference>
<name>A0A3B0TBE3_9ZZZZ</name>
<protein>
    <submittedName>
        <fullName evidence="1">Uncharacterized protein</fullName>
    </submittedName>
</protein>
<evidence type="ECO:0000313" key="1">
    <source>
        <dbReference type="EMBL" id="VAW06154.1"/>
    </source>
</evidence>
<reference evidence="1" key="1">
    <citation type="submission" date="2018-06" db="EMBL/GenBank/DDBJ databases">
        <authorList>
            <person name="Zhirakovskaya E."/>
        </authorList>
    </citation>
    <scope>NUCLEOTIDE SEQUENCE</scope>
</reference>
<dbReference type="Gene3D" id="3.30.1460.40">
    <property type="entry name" value="[NiFe]-hydrogenase assembly chaperone, HybE"/>
    <property type="match status" value="1"/>
</dbReference>
<gene>
    <name evidence="1" type="ORF">MNBD_ACTINO01-87</name>
</gene>
<dbReference type="EMBL" id="UOEI01000455">
    <property type="protein sequence ID" value="VAW06154.1"/>
    <property type="molecule type" value="Genomic_DNA"/>
</dbReference>
<dbReference type="Pfam" id="PF11939">
    <property type="entry name" value="NiFe-hyd_HybE"/>
    <property type="match status" value="1"/>
</dbReference>
<dbReference type="InterPro" id="IPR023994">
    <property type="entry name" value="NiFe-hyd_HybE"/>
</dbReference>
<sequence>MDSADVAQRVEAFFADLDETVFTGDMAANMSLHVEVVEACTVAEGIVVAVIAPWTITFVLFFEDPFPDSLTVGGRRLPVLINDVPDLGRYRSVTPIGGVELVGSQDLAREMVAVAIGPLCDAIAKARDVGSVESPSRRTFFRSLSGGDGPPS</sequence>
<proteinExistence type="predicted"/>
<accession>A0A3B0TBE3</accession>